<keyword evidence="2" id="KW-0653">Protein transport</keyword>
<dbReference type="InterPro" id="IPR036390">
    <property type="entry name" value="WH_DNA-bd_sf"/>
</dbReference>
<dbReference type="Gene3D" id="6.10.140.180">
    <property type="match status" value="1"/>
</dbReference>
<evidence type="ECO:0000256" key="1">
    <source>
        <dbReference type="ARBA" id="ARBA00009834"/>
    </source>
</evidence>
<dbReference type="EMBL" id="CP015061">
    <property type="protein sequence ID" value="QGN18427.1"/>
    <property type="molecule type" value="Genomic_DNA"/>
</dbReference>
<evidence type="ECO:0000256" key="2">
    <source>
        <dbReference type="PIRNR" id="PIRNR017215"/>
    </source>
</evidence>
<dbReference type="PANTHER" id="PTHR12806">
    <property type="entry name" value="EAP30 SUBUNIT OF ELL COMPLEX"/>
    <property type="match status" value="1"/>
</dbReference>
<keyword evidence="4" id="KW-1185">Reference proteome</keyword>
<evidence type="ECO:0000313" key="4">
    <source>
        <dbReference type="Proteomes" id="UP000422736"/>
    </source>
</evidence>
<comment type="similarity">
    <text evidence="1 2">Belongs to the SNF8 family.</text>
</comment>
<dbReference type="InterPro" id="IPR036388">
    <property type="entry name" value="WH-like_DNA-bd_sf"/>
</dbReference>
<organism evidence="3 4">
    <name type="scientific">Kluyveromyces marxianus</name>
    <name type="common">Yeast</name>
    <name type="synonym">Candida kefyr</name>
    <dbReference type="NCBI Taxonomy" id="4911"/>
    <lineage>
        <taxon>Eukaryota</taxon>
        <taxon>Fungi</taxon>
        <taxon>Dikarya</taxon>
        <taxon>Ascomycota</taxon>
        <taxon>Saccharomycotina</taxon>
        <taxon>Saccharomycetes</taxon>
        <taxon>Saccharomycetales</taxon>
        <taxon>Saccharomycetaceae</taxon>
        <taxon>Kluyveromyces</taxon>
    </lineage>
</organism>
<dbReference type="PANTHER" id="PTHR12806:SF0">
    <property type="entry name" value="VACUOLAR-SORTING PROTEIN SNF8"/>
    <property type="match status" value="1"/>
</dbReference>
<sequence>MKRFGVAAFGESKQYDLASNKLGSQSNEIKEQLSIFQEKLVEFAKHHNEELRDVPQFRAKFMRMCSAIGIDPLSLFDKNSHLFHIDDYYYQICVKIIEICRNTKDVNGGVISLKELHVNYFKRMNIEMEDIQKGIKMLEPLDGGFELFAIRQKQFLRSVPTELTDDQTKILEICSIIGYASIALLRANLNWKRIRSQSLLDGMVASGLLWVDTQSPEEEVIYWDPSWIINLE</sequence>
<protein>
    <recommendedName>
        <fullName evidence="2">Vacuolar-sorting protein SNF8</fullName>
    </recommendedName>
</protein>
<name>A0ABX6F4W5_KLUMA</name>
<dbReference type="Proteomes" id="UP000422736">
    <property type="component" value="Chromosome 7"/>
</dbReference>
<comment type="function">
    <text evidence="2">Component of the endosomal sorting complex required for transport II (ESCRT-II), which is required for multivesicular body (MVB) formation and sorting of endosomal cargo proteins into MVBs.</text>
</comment>
<reference evidence="3 4" key="2">
    <citation type="submission" date="2019-11" db="EMBL/GenBank/DDBJ databases">
        <authorList>
            <person name="Lu H."/>
        </authorList>
    </citation>
    <scope>NUCLEOTIDE SEQUENCE [LARGE SCALE GENOMIC DNA]</scope>
    <source>
        <strain evidence="3 4">FIM1</strain>
    </source>
</reference>
<gene>
    <name evidence="3" type="primary">SNF8</name>
    <name evidence="3" type="ORF">FIM1_4755</name>
</gene>
<dbReference type="Gene3D" id="1.10.10.10">
    <property type="entry name" value="Winged helix-like DNA-binding domain superfamily/Winged helix DNA-binding domain"/>
    <property type="match status" value="2"/>
</dbReference>
<keyword evidence="2" id="KW-0813">Transport</keyword>
<accession>A0ABX6F4W5</accession>
<reference evidence="3 4" key="1">
    <citation type="submission" date="2016-03" db="EMBL/GenBank/DDBJ databases">
        <title>How can Kluyveromyces marxianus grow so fast - potential evolutionary course in Saccharomyces Complex revealed by comparative genomics.</title>
        <authorList>
            <person name="Mo W."/>
            <person name="Lu W."/>
            <person name="Yang X."/>
            <person name="Qi J."/>
            <person name="Lv H."/>
        </authorList>
    </citation>
    <scope>NUCLEOTIDE SEQUENCE [LARGE SCALE GENOMIC DNA]</scope>
    <source>
        <strain evidence="3 4">FIM1</strain>
    </source>
</reference>
<dbReference type="InterPro" id="IPR016689">
    <property type="entry name" value="ESCRT-2_cplx_Snf8"/>
</dbReference>
<dbReference type="SUPFAM" id="SSF46785">
    <property type="entry name" value="Winged helix' DNA-binding domain"/>
    <property type="match status" value="2"/>
</dbReference>
<dbReference type="Pfam" id="PF04157">
    <property type="entry name" value="EAP30"/>
    <property type="match status" value="1"/>
</dbReference>
<dbReference type="InterPro" id="IPR040608">
    <property type="entry name" value="Snf8/Vps36"/>
</dbReference>
<evidence type="ECO:0000313" key="3">
    <source>
        <dbReference type="EMBL" id="QGN18427.1"/>
    </source>
</evidence>
<proteinExistence type="inferred from homology"/>
<dbReference type="PIRSF" id="PIRSF017215">
    <property type="entry name" value="ESCRT2_Vps22"/>
    <property type="match status" value="1"/>
</dbReference>
<comment type="subunit">
    <text evidence="2">Component of the endosomal sorting complex required for transport II (ESCRT-II).</text>
</comment>